<comment type="caution">
    <text evidence="13">The sequence shown here is derived from an EMBL/GenBank/DDBJ whole genome shotgun (WGS) entry which is preliminary data.</text>
</comment>
<keyword evidence="5" id="KW-0819">tRNA processing</keyword>
<comment type="catalytic activity">
    <reaction evidence="1">
        <text>Endonucleolytic cleavage of RNA, removing extra 3' nucleotides from tRNA precursor, generating 3' termini of tRNAs. A 3'-hydroxy group is left at the tRNA terminus and a 5'-phosphoryl group is left at the trailer molecule.</text>
        <dbReference type="EC" id="3.1.26.11"/>
    </reaction>
</comment>
<dbReference type="EC" id="3.1.26.11" evidence="4"/>
<evidence type="ECO:0000256" key="11">
    <source>
        <dbReference type="SAM" id="MobiDB-lite"/>
    </source>
</evidence>
<keyword evidence="6" id="KW-0540">Nuclease</keyword>
<keyword evidence="9" id="KW-0378">Hydrolase</keyword>
<evidence type="ECO:0000256" key="7">
    <source>
        <dbReference type="ARBA" id="ARBA00022723"/>
    </source>
</evidence>
<name>A0ABQ5KUC3_9EUKA</name>
<organism evidence="13 14">
    <name type="scientific">Aduncisulcus paluster</name>
    <dbReference type="NCBI Taxonomy" id="2918883"/>
    <lineage>
        <taxon>Eukaryota</taxon>
        <taxon>Metamonada</taxon>
        <taxon>Carpediemonas-like organisms</taxon>
        <taxon>Aduncisulcus</taxon>
    </lineage>
</organism>
<accession>A0ABQ5KUC3</accession>
<keyword evidence="8" id="KW-0255">Endonuclease</keyword>
<dbReference type="InterPro" id="IPR036866">
    <property type="entry name" value="RibonucZ/Hydroxyglut_hydro"/>
</dbReference>
<dbReference type="SUPFAM" id="SSF56281">
    <property type="entry name" value="Metallo-hydrolase/oxidoreductase"/>
    <property type="match status" value="2"/>
</dbReference>
<evidence type="ECO:0000313" key="13">
    <source>
        <dbReference type="EMBL" id="GKT36065.1"/>
    </source>
</evidence>
<keyword evidence="7" id="KW-0479">Metal-binding</keyword>
<evidence type="ECO:0000259" key="12">
    <source>
        <dbReference type="Pfam" id="PF13691"/>
    </source>
</evidence>
<evidence type="ECO:0000313" key="14">
    <source>
        <dbReference type="Proteomes" id="UP001057375"/>
    </source>
</evidence>
<keyword evidence="14" id="KW-1185">Reference proteome</keyword>
<dbReference type="Pfam" id="PF13691">
    <property type="entry name" value="Lactamase_B_4"/>
    <property type="match status" value="1"/>
</dbReference>
<proteinExistence type="inferred from homology"/>
<sequence length="1128" mass="124902">MLITHPPTLRILSAGSVDLAPVAVLESDTDGTALFNCPEGTQRLFNIVKSKLASVNDIFLSHVSSQTLLGMPGLFLTQLMGASSQPGAQAKEDAGIPLLSPRVWGNCPKESPQYKLITRMMSVTAHPGSVKCIDLSVNSIVAKPSLDVTESVKNQDIDSLYSEIKKQYKLNNEVSTTIHKGTKITPIIVTRIVPGLKDDSVAVCDPTEFKDDRIFKIVSTIVGWRIDIPSLQGKFDGKRAKSLGVSGRNCGKLIAGESVPGKDGITVHPSDVVSPPTPIRPIILLTNVWDSIERVMWSESLEDGNSICRREVQRVYEEYMGGDSELELPLSLSDSSSSFPSSPISPSSFTLAPLVVRLSNNPEPRDSTSFSSWIKETESISEHCIHFIGKEYCTQRSRVIGEEEEEGDEEETRGNPYSSMNDLVKLCVSPDILDSPLGTPSHCPSFSFYDLQSIFPFSRFLHTAVDQFAGISSEYNILYPLSERMRDWSSIGVTPIDMVIHTADEKTKISLPRHCDICVSLSLRGRKKSVVEDVIALPDGYGVSIVCDEGVWTDAHAFFDGRRKEKEKAKKNGGKKKSKQTKKSPSNQTEVASIKQELDSSKLIPEKDVLSDADVYSMLSDKCKLVSKSDTCAKPSVDASITMTSLDPIVILPLGTGAAMPSKYRNVSSMLVCMKSKPHASDDDSEPSHSVFMVDCGEGALNQLQTLFSQHQLCSILVSLQVIFITHPHADHLLGLWSLISARREAFTLLGKPYVPLCIVCSVPCQRLVRMSLRVDEERCIGSEKDVVFMHPVAFLPKIESMKTCITSHSSESPSKTISSNPISVYTLDSLLQMSNSESFRYRCYGGTVWVQQDSSGKTVAGMCEPEEGMSMSEWEKVKDIAIKWHQKELDTLYSSYPSFSLFVSSLVQSFTMVPVNHCAESYALVCEGDNVVLGCSGDCMPCESFVREMRRKGKRTEDCRVEHQKGEEEELPYLVCVHEATLNPGMEDMALDKSHATVTQAMQVALLCECNALLLTHFSQRYGRGFPDTSILSQTTTLKEMLLELGKERHKQEDSFDLVVPIELSWFDLVKQGIYRQDIRNIHEISKERGALTIASALDLCIYTKDTMNVWEKSTKELGELLRILDL</sequence>
<feature type="region of interest" description="Disordered" evidence="11">
    <location>
        <begin position="563"/>
        <end position="597"/>
    </location>
</feature>
<evidence type="ECO:0000256" key="10">
    <source>
        <dbReference type="ARBA" id="ARBA00022833"/>
    </source>
</evidence>
<comment type="similarity">
    <text evidence="3">Belongs to the RNase Z family.</text>
</comment>
<evidence type="ECO:0000256" key="3">
    <source>
        <dbReference type="ARBA" id="ARBA00007823"/>
    </source>
</evidence>
<gene>
    <name evidence="13" type="ORF">ADUPG1_009095</name>
</gene>
<dbReference type="Proteomes" id="UP001057375">
    <property type="component" value="Unassembled WGS sequence"/>
</dbReference>
<feature type="domain" description="tRNase Z endonuclease" evidence="12">
    <location>
        <begin position="11"/>
        <end position="67"/>
    </location>
</feature>
<evidence type="ECO:0000256" key="1">
    <source>
        <dbReference type="ARBA" id="ARBA00000402"/>
    </source>
</evidence>
<reference evidence="13" key="1">
    <citation type="submission" date="2022-03" db="EMBL/GenBank/DDBJ databases">
        <title>Draft genome sequence of Aduncisulcus paluster, a free-living microaerophilic Fornicata.</title>
        <authorList>
            <person name="Yuyama I."/>
            <person name="Kume K."/>
            <person name="Tamura T."/>
            <person name="Inagaki Y."/>
            <person name="Hashimoto T."/>
        </authorList>
    </citation>
    <scope>NUCLEOTIDE SEQUENCE</scope>
    <source>
        <strain evidence="13">NY0171</strain>
    </source>
</reference>
<dbReference type="InterPro" id="IPR047151">
    <property type="entry name" value="RNZ2-like"/>
</dbReference>
<dbReference type="InterPro" id="IPR027794">
    <property type="entry name" value="tRNase_Z_dom"/>
</dbReference>
<dbReference type="EMBL" id="BQXS01011134">
    <property type="protein sequence ID" value="GKT36065.1"/>
    <property type="molecule type" value="Genomic_DNA"/>
</dbReference>
<dbReference type="Gene3D" id="3.60.15.10">
    <property type="entry name" value="Ribonuclease Z/Hydroxyacylglutathione hydrolase-like"/>
    <property type="match status" value="2"/>
</dbReference>
<evidence type="ECO:0000256" key="8">
    <source>
        <dbReference type="ARBA" id="ARBA00022759"/>
    </source>
</evidence>
<dbReference type="PANTHER" id="PTHR12553:SF49">
    <property type="entry name" value="ZINC PHOSPHODIESTERASE ELAC PROTEIN 2"/>
    <property type="match status" value="1"/>
</dbReference>
<evidence type="ECO:0000256" key="4">
    <source>
        <dbReference type="ARBA" id="ARBA00012477"/>
    </source>
</evidence>
<evidence type="ECO:0000256" key="2">
    <source>
        <dbReference type="ARBA" id="ARBA00001947"/>
    </source>
</evidence>
<evidence type="ECO:0000256" key="6">
    <source>
        <dbReference type="ARBA" id="ARBA00022722"/>
    </source>
</evidence>
<keyword evidence="10" id="KW-0862">Zinc</keyword>
<protein>
    <recommendedName>
        <fullName evidence="4">ribonuclease Z</fullName>
        <ecNumber evidence="4">3.1.26.11</ecNumber>
    </recommendedName>
</protein>
<feature type="compositionally biased region" description="Basic residues" evidence="11">
    <location>
        <begin position="571"/>
        <end position="582"/>
    </location>
</feature>
<evidence type="ECO:0000256" key="9">
    <source>
        <dbReference type="ARBA" id="ARBA00022801"/>
    </source>
</evidence>
<evidence type="ECO:0000256" key="5">
    <source>
        <dbReference type="ARBA" id="ARBA00022694"/>
    </source>
</evidence>
<dbReference type="PANTHER" id="PTHR12553">
    <property type="entry name" value="ZINC PHOSPHODIESTERASE ELAC PROTEIN 2"/>
    <property type="match status" value="1"/>
</dbReference>
<comment type="cofactor">
    <cofactor evidence="2">
        <name>Zn(2+)</name>
        <dbReference type="ChEBI" id="CHEBI:29105"/>
    </cofactor>
</comment>